<organism evidence="2 3">
    <name type="scientific">Seinonella peptonophila</name>
    <dbReference type="NCBI Taxonomy" id="112248"/>
    <lineage>
        <taxon>Bacteria</taxon>
        <taxon>Bacillati</taxon>
        <taxon>Bacillota</taxon>
        <taxon>Bacilli</taxon>
        <taxon>Bacillales</taxon>
        <taxon>Thermoactinomycetaceae</taxon>
        <taxon>Seinonella</taxon>
    </lineage>
</organism>
<feature type="region of interest" description="Disordered" evidence="1">
    <location>
        <begin position="1"/>
        <end position="38"/>
    </location>
</feature>
<dbReference type="EMBL" id="FQVL01000012">
    <property type="protein sequence ID" value="SHF25522.1"/>
    <property type="molecule type" value="Genomic_DNA"/>
</dbReference>
<evidence type="ECO:0000313" key="2">
    <source>
        <dbReference type="EMBL" id="SHF25522.1"/>
    </source>
</evidence>
<name>A0A1M5A6S0_9BACL</name>
<evidence type="ECO:0000313" key="3">
    <source>
        <dbReference type="Proteomes" id="UP000184476"/>
    </source>
</evidence>
<keyword evidence="3" id="KW-1185">Reference proteome</keyword>
<gene>
    <name evidence="2" type="ORF">SAMN05444392_11226</name>
</gene>
<accession>A0A1M5A6S0</accession>
<feature type="compositionally biased region" description="Basic and acidic residues" evidence="1">
    <location>
        <begin position="1"/>
        <end position="11"/>
    </location>
</feature>
<protein>
    <submittedName>
        <fullName evidence="2">Uncharacterized protein</fullName>
    </submittedName>
</protein>
<dbReference type="Proteomes" id="UP000184476">
    <property type="component" value="Unassembled WGS sequence"/>
</dbReference>
<sequence length="61" mass="7099">MSWKRVYDSFKSKNRKQSQNLPDKSSSNLPSSTDLTRKTNLKVEDNKIISTAQLLNIMRKK</sequence>
<evidence type="ECO:0000256" key="1">
    <source>
        <dbReference type="SAM" id="MobiDB-lite"/>
    </source>
</evidence>
<dbReference type="RefSeq" id="WP_073156599.1">
    <property type="nucleotide sequence ID" value="NZ_FQVL01000012.1"/>
</dbReference>
<reference evidence="2" key="1">
    <citation type="submission" date="2016-11" db="EMBL/GenBank/DDBJ databases">
        <authorList>
            <person name="Jaros S."/>
            <person name="Januszkiewicz K."/>
            <person name="Wedrychowicz H."/>
        </authorList>
    </citation>
    <scope>NUCLEOTIDE SEQUENCE [LARGE SCALE GENOMIC DNA]</scope>
    <source>
        <strain evidence="2">DSM 44666</strain>
    </source>
</reference>
<dbReference type="AlphaFoldDB" id="A0A1M5A6S0"/>
<feature type="compositionally biased region" description="Polar residues" evidence="1">
    <location>
        <begin position="17"/>
        <end position="34"/>
    </location>
</feature>
<proteinExistence type="predicted"/>